<feature type="compositionally biased region" description="Low complexity" evidence="1">
    <location>
        <begin position="390"/>
        <end position="405"/>
    </location>
</feature>
<feature type="compositionally biased region" description="Polar residues" evidence="1">
    <location>
        <begin position="539"/>
        <end position="566"/>
    </location>
</feature>
<proteinExistence type="predicted"/>
<dbReference type="VEuPathDB" id="TriTrypDB:Lsey_0010_0220"/>
<organism evidence="2 3">
    <name type="scientific">Leptomonas seymouri</name>
    <dbReference type="NCBI Taxonomy" id="5684"/>
    <lineage>
        <taxon>Eukaryota</taxon>
        <taxon>Discoba</taxon>
        <taxon>Euglenozoa</taxon>
        <taxon>Kinetoplastea</taxon>
        <taxon>Metakinetoplastina</taxon>
        <taxon>Trypanosomatida</taxon>
        <taxon>Trypanosomatidae</taxon>
        <taxon>Leishmaniinae</taxon>
        <taxon>Leptomonas</taxon>
    </lineage>
</organism>
<dbReference type="AlphaFoldDB" id="A0A0N1I1L2"/>
<feature type="region of interest" description="Disordered" evidence="1">
    <location>
        <begin position="1"/>
        <end position="49"/>
    </location>
</feature>
<protein>
    <submittedName>
        <fullName evidence="2">Uncharacterized protein</fullName>
    </submittedName>
</protein>
<feature type="region of interest" description="Disordered" evidence="1">
    <location>
        <begin position="182"/>
        <end position="222"/>
    </location>
</feature>
<reference evidence="2 3" key="1">
    <citation type="journal article" date="2015" name="PLoS Pathog.">
        <title>Leptomonas seymouri: Adaptations to the Dixenous Life Cycle Analyzed by Genome Sequencing, Transcriptome Profiling and Co-infection with Leishmania donovani.</title>
        <authorList>
            <person name="Kraeva N."/>
            <person name="Butenko A."/>
            <person name="Hlavacova J."/>
            <person name="Kostygov A."/>
            <person name="Myskova J."/>
            <person name="Grybchuk D."/>
            <person name="Lestinova T."/>
            <person name="Votypka J."/>
            <person name="Volf P."/>
            <person name="Opperdoes F."/>
            <person name="Flegontov P."/>
            <person name="Lukes J."/>
            <person name="Yurchenko V."/>
        </authorList>
    </citation>
    <scope>NUCLEOTIDE SEQUENCE [LARGE SCALE GENOMIC DNA]</scope>
    <source>
        <strain evidence="2 3">ATCC 30220</strain>
    </source>
</reference>
<feature type="compositionally biased region" description="Low complexity" evidence="1">
    <location>
        <begin position="13"/>
        <end position="28"/>
    </location>
</feature>
<evidence type="ECO:0000256" key="1">
    <source>
        <dbReference type="SAM" id="MobiDB-lite"/>
    </source>
</evidence>
<dbReference type="EMBL" id="LJSK01000010">
    <property type="protein sequence ID" value="KPI90110.1"/>
    <property type="molecule type" value="Genomic_DNA"/>
</dbReference>
<feature type="compositionally biased region" description="Basic and acidic residues" evidence="1">
    <location>
        <begin position="77"/>
        <end position="92"/>
    </location>
</feature>
<evidence type="ECO:0000313" key="2">
    <source>
        <dbReference type="EMBL" id="KPI90110.1"/>
    </source>
</evidence>
<feature type="compositionally biased region" description="Low complexity" evidence="1">
    <location>
        <begin position="106"/>
        <end position="117"/>
    </location>
</feature>
<gene>
    <name evidence="2" type="ORF">ABL78_0755</name>
</gene>
<dbReference type="OMA" id="SECHAML"/>
<feature type="region of interest" description="Disordered" evidence="1">
    <location>
        <begin position="704"/>
        <end position="727"/>
    </location>
</feature>
<comment type="caution">
    <text evidence="2">The sequence shown here is derived from an EMBL/GenBank/DDBJ whole genome shotgun (WGS) entry which is preliminary data.</text>
</comment>
<name>A0A0N1I1L2_LEPSE</name>
<dbReference type="OrthoDB" id="266523at2759"/>
<evidence type="ECO:0000313" key="3">
    <source>
        <dbReference type="Proteomes" id="UP000038009"/>
    </source>
</evidence>
<feature type="region of interest" description="Disordered" evidence="1">
    <location>
        <begin position="68"/>
        <end position="153"/>
    </location>
</feature>
<feature type="region of interest" description="Disordered" evidence="1">
    <location>
        <begin position="536"/>
        <end position="631"/>
    </location>
</feature>
<accession>A0A0N1I1L2</accession>
<keyword evidence="3" id="KW-1185">Reference proteome</keyword>
<feature type="compositionally biased region" description="Basic and acidic residues" evidence="1">
    <location>
        <begin position="200"/>
        <end position="209"/>
    </location>
</feature>
<sequence>MQASRSYTDTRLSRPPLTSLRRPLLYTSPARTQPINERRDTTTSSSAIADSPRRLLSYYISKAAYNTDTSSAAPTPQKDEHNMHTGSHRGDRSGITSQDNLHAADADSSTLAASFATNSLRPPPFSRDGYSNGLRSHSASVHVPQTPPLPQRRSLNADLRDSAHTEKASLASVAAPVSNAFNGSSPRPTVAAATSIPSQRGRDVEERPALEPSPHLPFSARPSEALSPAFVSNSATYSEEQQRQFESEVMSQVEALLQAQRSESYAELEAYRVTAEEAQATLRVVESALAEQLGCATAARFSPPPSSPSSLAPHVTVRLPSPPPDVERLALEMARAAAAATPSATRRLLDEIMSIQDGHDVPSILREVVRELYDELTRALVPPVMNFIQMQQQQQHSPQNHCCQSDGSSAQPALPQQDERLQRAQAEISALHEEVVALRRLLEGQSAYGCVLPSTTASADRGAADPHSGEAMPHALLDRLCTEFHAMLTRSRQECLKLRRDLEKERRQHFLTRIRLLKPAPLSLPVESITAASRAPIAATSQESISSPPVRSSTASQGRQATSAARSTEGGARGFSPLSSTPNGVDGEAAPHRWTPTPSPMGRVSGVGAGGSSPNGDGEVHDGFGLGDADAPLPSADAFSRIKRAPSALRRPVPASPALRSAVRVAEEVLRATGKSGEAGSAVEHPYHAYSGVHSRRSTACFDPAEARESASEGGAAQGRGPQHPQVAPSLSFVELAREDSRRGSIAVLRGQQNGAAARIAIPHRGGTAAAAAGARPNSEHEKRVWSKAVELLSRYAVE</sequence>
<dbReference type="Proteomes" id="UP000038009">
    <property type="component" value="Unassembled WGS sequence"/>
</dbReference>
<feature type="region of interest" description="Disordered" evidence="1">
    <location>
        <begin position="390"/>
        <end position="418"/>
    </location>
</feature>
<feature type="compositionally biased region" description="Low complexity" evidence="1">
    <location>
        <begin position="712"/>
        <end position="721"/>
    </location>
</feature>